<evidence type="ECO:0000256" key="8">
    <source>
        <dbReference type="ARBA" id="ARBA00023128"/>
    </source>
</evidence>
<keyword evidence="12" id="KW-1185">Reference proteome</keyword>
<keyword evidence="6" id="KW-0809">Transit peptide</keyword>
<keyword evidence="9 11" id="KW-0472">Membrane</keyword>
<dbReference type="GO" id="GO:0006123">
    <property type="term" value="P:mitochondrial electron transport, cytochrome c to oxygen"/>
    <property type="evidence" value="ECO:0007669"/>
    <property type="project" value="TreeGrafter"/>
</dbReference>
<evidence type="ECO:0000256" key="1">
    <source>
        <dbReference type="ARBA" id="ARBA00004434"/>
    </source>
</evidence>
<keyword evidence="8" id="KW-0496">Mitochondrion</keyword>
<organism evidence="12 13">
    <name type="scientific">Ceratina calcarata</name>
    <dbReference type="NCBI Taxonomy" id="156304"/>
    <lineage>
        <taxon>Eukaryota</taxon>
        <taxon>Metazoa</taxon>
        <taxon>Ecdysozoa</taxon>
        <taxon>Arthropoda</taxon>
        <taxon>Hexapoda</taxon>
        <taxon>Insecta</taxon>
        <taxon>Pterygota</taxon>
        <taxon>Neoptera</taxon>
        <taxon>Endopterygota</taxon>
        <taxon>Hymenoptera</taxon>
        <taxon>Apocrita</taxon>
        <taxon>Aculeata</taxon>
        <taxon>Apoidea</taxon>
        <taxon>Anthophila</taxon>
        <taxon>Apidae</taxon>
        <taxon>Ceratina</taxon>
        <taxon>Zadontomerus</taxon>
    </lineage>
</organism>
<keyword evidence="5" id="KW-0999">Mitochondrion inner membrane</keyword>
<name>A0AAJ7N864_9HYME</name>
<evidence type="ECO:0000256" key="2">
    <source>
        <dbReference type="ARBA" id="ARBA00004673"/>
    </source>
</evidence>
<comment type="similarity">
    <text evidence="3 10">Belongs to the cytochrome c oxidase subunit 6A family.</text>
</comment>
<dbReference type="GO" id="GO:0005743">
    <property type="term" value="C:mitochondrial inner membrane"/>
    <property type="evidence" value="ECO:0007669"/>
    <property type="project" value="UniProtKB-SubCell"/>
</dbReference>
<proteinExistence type="inferred from homology"/>
<evidence type="ECO:0000256" key="9">
    <source>
        <dbReference type="ARBA" id="ARBA00023136"/>
    </source>
</evidence>
<evidence type="ECO:0000256" key="11">
    <source>
        <dbReference type="SAM" id="Phobius"/>
    </source>
</evidence>
<dbReference type="Gene3D" id="4.10.95.10">
    <property type="entry name" value="Cytochrome c oxidase, subunit VIa"/>
    <property type="match status" value="1"/>
</dbReference>
<dbReference type="Proteomes" id="UP000694925">
    <property type="component" value="Unplaced"/>
</dbReference>
<dbReference type="PANTHER" id="PTHR11504:SF0">
    <property type="entry name" value="CYTOCHROME C OXIDASE SUBUNIT"/>
    <property type="match status" value="1"/>
</dbReference>
<dbReference type="Pfam" id="PF02046">
    <property type="entry name" value="COX6A"/>
    <property type="match status" value="1"/>
</dbReference>
<dbReference type="AlphaFoldDB" id="A0AAJ7N864"/>
<comment type="subcellular location">
    <subcellularLocation>
        <location evidence="1">Mitochondrion inner membrane</location>
        <topology evidence="1">Single-pass membrane protein</topology>
    </subcellularLocation>
</comment>
<keyword evidence="4 11" id="KW-0812">Transmembrane</keyword>
<evidence type="ECO:0000256" key="4">
    <source>
        <dbReference type="ARBA" id="ARBA00022692"/>
    </source>
</evidence>
<evidence type="ECO:0000256" key="3">
    <source>
        <dbReference type="ARBA" id="ARBA00005553"/>
    </source>
</evidence>
<gene>
    <name evidence="13" type="primary">LOC108626332</name>
</gene>
<evidence type="ECO:0000256" key="5">
    <source>
        <dbReference type="ARBA" id="ARBA00022792"/>
    </source>
</evidence>
<dbReference type="GO" id="GO:0030234">
    <property type="term" value="F:enzyme regulator activity"/>
    <property type="evidence" value="ECO:0007669"/>
    <property type="project" value="TreeGrafter"/>
</dbReference>
<evidence type="ECO:0000313" key="12">
    <source>
        <dbReference type="Proteomes" id="UP000694925"/>
    </source>
</evidence>
<sequence>MAAPTMNMVKLLKAGQVGRVFTRNYMEQYVKTVEQRSHVTGDGPIKLWRNITFFVAFPTIALAMLNVYLRHQEHPHEEHPPFVAHQYLKIMNKRFPWGDGKHSLFHNPKQNYIPGIGYEE</sequence>
<dbReference type="GeneID" id="108626332"/>
<evidence type="ECO:0000256" key="7">
    <source>
        <dbReference type="ARBA" id="ARBA00022989"/>
    </source>
</evidence>
<evidence type="ECO:0000256" key="10">
    <source>
        <dbReference type="RuleBase" id="RU004396"/>
    </source>
</evidence>
<accession>A0AAJ7N864</accession>
<evidence type="ECO:0000256" key="6">
    <source>
        <dbReference type="ARBA" id="ARBA00022946"/>
    </source>
</evidence>
<dbReference type="InterPro" id="IPR001349">
    <property type="entry name" value="Cyt_c_oxidase_su6a"/>
</dbReference>
<reference evidence="13" key="1">
    <citation type="submission" date="2025-08" db="UniProtKB">
        <authorList>
            <consortium name="RefSeq"/>
        </authorList>
    </citation>
    <scope>IDENTIFICATION</scope>
    <source>
        <tissue evidence="13">Whole body</tissue>
    </source>
</reference>
<dbReference type="InterPro" id="IPR036418">
    <property type="entry name" value="Cyt_c_oxidase_su6a_sf"/>
</dbReference>
<comment type="pathway">
    <text evidence="2">Energy metabolism; oxidative phosphorylation.</text>
</comment>
<keyword evidence="7 11" id="KW-1133">Transmembrane helix</keyword>
<feature type="transmembrane region" description="Helical" evidence="11">
    <location>
        <begin position="51"/>
        <end position="69"/>
    </location>
</feature>
<dbReference type="FunFam" id="4.10.95.10:FF:000001">
    <property type="entry name" value="Cytochrome c oxidase subunit 6A, mitochondrial"/>
    <property type="match status" value="1"/>
</dbReference>
<protein>
    <submittedName>
        <fullName evidence="13">Cytochrome c oxidase subunit 6A1, mitochondrial-like</fullName>
    </submittedName>
</protein>
<evidence type="ECO:0000313" key="13">
    <source>
        <dbReference type="RefSeq" id="XP_017882420.1"/>
    </source>
</evidence>
<dbReference type="PANTHER" id="PTHR11504">
    <property type="entry name" value="CYTOCHROME C OXIDASE POLYPEPTIDE VIA"/>
    <property type="match status" value="1"/>
</dbReference>
<dbReference type="RefSeq" id="XP_017882420.1">
    <property type="nucleotide sequence ID" value="XM_018026931.2"/>
</dbReference>
<dbReference type="KEGG" id="ccal:108626332"/>
<dbReference type="SUPFAM" id="SSF81411">
    <property type="entry name" value="Mitochondrial cytochrome c oxidase subunit VIa"/>
    <property type="match status" value="1"/>
</dbReference>